<accession>G8ZPJ4</accession>
<dbReference type="PANTHER" id="PTHR35523">
    <property type="entry name" value="CELL WALL PROTEIN SED1"/>
    <property type="match status" value="1"/>
</dbReference>
<dbReference type="RefSeq" id="XP_003679749.1">
    <property type="nucleotide sequence ID" value="XM_003679701.1"/>
</dbReference>
<dbReference type="AlphaFoldDB" id="G8ZPJ4"/>
<dbReference type="HOGENOM" id="CLU_1442007_0_0_1"/>
<evidence type="ECO:0008006" key="5">
    <source>
        <dbReference type="Google" id="ProtNLM"/>
    </source>
</evidence>
<feature type="compositionally biased region" description="Low complexity" evidence="1">
    <location>
        <begin position="140"/>
        <end position="155"/>
    </location>
</feature>
<evidence type="ECO:0000313" key="4">
    <source>
        <dbReference type="Proteomes" id="UP000005627"/>
    </source>
</evidence>
<reference evidence="3 4" key="1">
    <citation type="journal article" date="2011" name="Proc. Natl. Acad. Sci. U.S.A.">
        <title>Evolutionary erosion of yeast sex chromosomes by mating-type switching accidents.</title>
        <authorList>
            <person name="Gordon J.L."/>
            <person name="Armisen D."/>
            <person name="Proux-Wera E."/>
            <person name="Oheigeartaigh S.S."/>
            <person name="Byrne K.P."/>
            <person name="Wolfe K.H."/>
        </authorList>
    </citation>
    <scope>NUCLEOTIDE SEQUENCE [LARGE SCALE GENOMIC DNA]</scope>
    <source>
        <strain evidence="4">ATCC 10662 / CBS 1146 / NBRC 0425 / NCYC 2629 / NRRL Y-866</strain>
    </source>
</reference>
<keyword evidence="2" id="KW-0732">Signal</keyword>
<dbReference type="InParanoid" id="G8ZPJ4"/>
<dbReference type="GeneID" id="11504617"/>
<gene>
    <name evidence="3" type="primary">TDEL0B04090</name>
    <name evidence="3" type="ORF">TDEL_0B04090</name>
</gene>
<keyword evidence="4" id="KW-1185">Reference proteome</keyword>
<dbReference type="STRING" id="1076872.G8ZPJ4"/>
<feature type="region of interest" description="Disordered" evidence="1">
    <location>
        <begin position="137"/>
        <end position="160"/>
    </location>
</feature>
<feature type="chain" id="PRO_5003519170" description="Cell wall protein SED1" evidence="2">
    <location>
        <begin position="19"/>
        <end position="188"/>
    </location>
</feature>
<name>G8ZPJ4_TORDE</name>
<dbReference type="GO" id="GO:0009277">
    <property type="term" value="C:fungal-type cell wall"/>
    <property type="evidence" value="ECO:0007669"/>
    <property type="project" value="TreeGrafter"/>
</dbReference>
<proteinExistence type="predicted"/>
<organism evidence="3 4">
    <name type="scientific">Torulaspora delbrueckii</name>
    <name type="common">Yeast</name>
    <name type="synonym">Candida colliculosa</name>
    <dbReference type="NCBI Taxonomy" id="4950"/>
    <lineage>
        <taxon>Eukaryota</taxon>
        <taxon>Fungi</taxon>
        <taxon>Dikarya</taxon>
        <taxon>Ascomycota</taxon>
        <taxon>Saccharomycotina</taxon>
        <taxon>Saccharomycetes</taxon>
        <taxon>Saccharomycetales</taxon>
        <taxon>Saccharomycetaceae</taxon>
        <taxon>Torulaspora</taxon>
    </lineage>
</organism>
<dbReference type="GO" id="GO:0005199">
    <property type="term" value="F:structural constituent of cell wall"/>
    <property type="evidence" value="ECO:0007669"/>
    <property type="project" value="InterPro"/>
</dbReference>
<evidence type="ECO:0000313" key="3">
    <source>
        <dbReference type="EMBL" id="CCE90538.1"/>
    </source>
</evidence>
<feature type="signal peptide" evidence="2">
    <location>
        <begin position="1"/>
        <end position="18"/>
    </location>
</feature>
<evidence type="ECO:0000256" key="2">
    <source>
        <dbReference type="SAM" id="SignalP"/>
    </source>
</evidence>
<dbReference type="KEGG" id="tdl:TDEL_0B04090"/>
<dbReference type="InterPro" id="IPR038843">
    <property type="entry name" value="Sed1/Spi1"/>
</dbReference>
<dbReference type="GO" id="GO:0031505">
    <property type="term" value="P:fungal-type cell wall organization"/>
    <property type="evidence" value="ECO:0007669"/>
    <property type="project" value="InterPro"/>
</dbReference>
<dbReference type="eggNOG" id="ENOG502S7XK">
    <property type="taxonomic scope" value="Eukaryota"/>
</dbReference>
<dbReference type="EMBL" id="HE616743">
    <property type="protein sequence ID" value="CCE90538.1"/>
    <property type="molecule type" value="Genomic_DNA"/>
</dbReference>
<dbReference type="PANTHER" id="PTHR35523:SF1">
    <property type="entry name" value="CELL WALL PROTEIN SED1"/>
    <property type="match status" value="1"/>
</dbReference>
<dbReference type="FunCoup" id="G8ZPJ4">
    <property type="interactions" value="74"/>
</dbReference>
<protein>
    <recommendedName>
        <fullName evidence="5">Cell wall protein SED1</fullName>
    </recommendedName>
</protein>
<sequence>MLLNQIFAAGMMSAVALGAQFLNSTSASTSTAVVTETTVVSEFTTYCPYPTTIVTNNATYTVTEATTLTITDCPCTLTTTKPATKFTTETTVVSEFTTYCPYPTTIVTNGQSYTVTEPTTLTITDCPCWMTTVKPAPQEPTTTGVTTGAPGTSTVEPSSTHDISTIVNGGNMMVPSLLGVAGIAMMLL</sequence>
<evidence type="ECO:0000256" key="1">
    <source>
        <dbReference type="SAM" id="MobiDB-lite"/>
    </source>
</evidence>
<dbReference type="OrthoDB" id="4094614at2759"/>
<dbReference type="Proteomes" id="UP000005627">
    <property type="component" value="Chromosome 2"/>
</dbReference>